<feature type="compositionally biased region" description="Acidic residues" evidence="1">
    <location>
        <begin position="50"/>
        <end position="61"/>
    </location>
</feature>
<reference evidence="2" key="1">
    <citation type="submission" date="2016-04" db="EMBL/GenBank/DDBJ databases">
        <authorList>
            <person name="Nguyen H.D."/>
            <person name="Samba Siva P."/>
            <person name="Cullis J."/>
            <person name="Levesque C.A."/>
            <person name="Hambleton S."/>
        </authorList>
    </citation>
    <scope>NUCLEOTIDE SEQUENCE</scope>
    <source>
        <strain evidence="2">DAOMC 236416</strain>
    </source>
</reference>
<dbReference type="Proteomes" id="UP000077521">
    <property type="component" value="Unassembled WGS sequence"/>
</dbReference>
<sequence>MLQLFYKQDAPRSTSLPASSAILRAQGLPTGLSAPTVIDPTLRASLGEAKDEEDDDGDIEMTDERENKRRRKKVDAQEGDVVTPLISEGMRKRLQELGIKEWFAVQTSVIPLLLPSTKPLSPFYPIGRPSE</sequence>
<reference evidence="2" key="2">
    <citation type="journal article" date="2019" name="IMA Fungus">
        <title>Genome sequencing and comparison of five Tilletia species to identify candidate genes for the detection of regulated species infecting wheat.</title>
        <authorList>
            <person name="Nguyen H.D.T."/>
            <person name="Sultana T."/>
            <person name="Kesanakurti P."/>
            <person name="Hambleton S."/>
        </authorList>
    </citation>
    <scope>NUCLEOTIDE SEQUENCE</scope>
    <source>
        <strain evidence="2">DAOMC 236416</strain>
    </source>
</reference>
<organism evidence="2 3">
    <name type="scientific">Tilletia indica</name>
    <dbReference type="NCBI Taxonomy" id="43049"/>
    <lineage>
        <taxon>Eukaryota</taxon>
        <taxon>Fungi</taxon>
        <taxon>Dikarya</taxon>
        <taxon>Basidiomycota</taxon>
        <taxon>Ustilaginomycotina</taxon>
        <taxon>Exobasidiomycetes</taxon>
        <taxon>Tilletiales</taxon>
        <taxon>Tilletiaceae</taxon>
        <taxon>Tilletia</taxon>
    </lineage>
</organism>
<evidence type="ECO:0000313" key="3">
    <source>
        <dbReference type="Proteomes" id="UP000077521"/>
    </source>
</evidence>
<proteinExistence type="predicted"/>
<name>A0A8T8SPN9_9BASI</name>
<evidence type="ECO:0000256" key="1">
    <source>
        <dbReference type="SAM" id="MobiDB-lite"/>
    </source>
</evidence>
<dbReference type="EMBL" id="LWDF02000548">
    <property type="protein sequence ID" value="KAE8244993.1"/>
    <property type="molecule type" value="Genomic_DNA"/>
</dbReference>
<protein>
    <submittedName>
        <fullName evidence="2">Uncharacterized protein</fullName>
    </submittedName>
</protein>
<comment type="caution">
    <text evidence="2">The sequence shown here is derived from an EMBL/GenBank/DDBJ whole genome shotgun (WGS) entry which is preliminary data.</text>
</comment>
<accession>A0A8T8SPN9</accession>
<dbReference type="AlphaFoldDB" id="A0A8T8SPN9"/>
<evidence type="ECO:0000313" key="2">
    <source>
        <dbReference type="EMBL" id="KAE8244993.1"/>
    </source>
</evidence>
<feature type="non-terminal residue" evidence="2">
    <location>
        <position position="1"/>
    </location>
</feature>
<gene>
    <name evidence="2" type="ORF">A4X13_0g6132</name>
</gene>
<keyword evidence="3" id="KW-1185">Reference proteome</keyword>
<feature type="region of interest" description="Disordered" evidence="1">
    <location>
        <begin position="30"/>
        <end position="78"/>
    </location>
</feature>